<dbReference type="Pfam" id="PF02653">
    <property type="entry name" value="BPD_transp_2"/>
    <property type="match status" value="1"/>
</dbReference>
<evidence type="ECO:0000256" key="5">
    <source>
        <dbReference type="ARBA" id="ARBA00022692"/>
    </source>
</evidence>
<comment type="caution">
    <text evidence="9">The sequence shown here is derived from an EMBL/GenBank/DDBJ whole genome shotgun (WGS) entry which is preliminary data.</text>
</comment>
<dbReference type="CDD" id="cd06579">
    <property type="entry name" value="TM_PBP1_transp_AraH_like"/>
    <property type="match status" value="1"/>
</dbReference>
<evidence type="ECO:0000256" key="6">
    <source>
        <dbReference type="ARBA" id="ARBA00022989"/>
    </source>
</evidence>
<evidence type="ECO:0000256" key="2">
    <source>
        <dbReference type="ARBA" id="ARBA00022448"/>
    </source>
</evidence>
<keyword evidence="10" id="KW-1185">Reference proteome</keyword>
<keyword evidence="5 8" id="KW-0812">Transmembrane</keyword>
<dbReference type="STRING" id="1195236.CTER_4146"/>
<feature type="transmembrane region" description="Helical" evidence="8">
    <location>
        <begin position="232"/>
        <end position="249"/>
    </location>
</feature>
<name>S0FZW2_RUMCE</name>
<evidence type="ECO:0000313" key="10">
    <source>
        <dbReference type="Proteomes" id="UP000014155"/>
    </source>
</evidence>
<keyword evidence="4" id="KW-0997">Cell inner membrane</keyword>
<accession>S0FZW2</accession>
<feature type="transmembrane region" description="Helical" evidence="8">
    <location>
        <begin position="139"/>
        <end position="158"/>
    </location>
</feature>
<dbReference type="GO" id="GO:0005886">
    <property type="term" value="C:plasma membrane"/>
    <property type="evidence" value="ECO:0007669"/>
    <property type="project" value="UniProtKB-SubCell"/>
</dbReference>
<dbReference type="AlphaFoldDB" id="S0FZW2"/>
<evidence type="ECO:0000256" key="4">
    <source>
        <dbReference type="ARBA" id="ARBA00022519"/>
    </source>
</evidence>
<dbReference type="eggNOG" id="COG1172">
    <property type="taxonomic scope" value="Bacteria"/>
</dbReference>
<keyword evidence="3" id="KW-1003">Cell membrane</keyword>
<evidence type="ECO:0000256" key="1">
    <source>
        <dbReference type="ARBA" id="ARBA00004651"/>
    </source>
</evidence>
<feature type="transmembrane region" description="Helical" evidence="8">
    <location>
        <begin position="84"/>
        <end position="102"/>
    </location>
</feature>
<feature type="transmembrane region" description="Helical" evidence="8">
    <location>
        <begin position="285"/>
        <end position="304"/>
    </location>
</feature>
<evidence type="ECO:0000256" key="3">
    <source>
        <dbReference type="ARBA" id="ARBA00022475"/>
    </source>
</evidence>
<feature type="transmembrane region" description="Helical" evidence="8">
    <location>
        <begin position="32"/>
        <end position="52"/>
    </location>
</feature>
<evidence type="ECO:0000256" key="8">
    <source>
        <dbReference type="SAM" id="Phobius"/>
    </source>
</evidence>
<dbReference type="PATRIC" id="fig|1195236.3.peg.175"/>
<organism evidence="9 10">
    <name type="scientific">Ruminiclostridium cellobioparum subsp. termitidis CT1112</name>
    <dbReference type="NCBI Taxonomy" id="1195236"/>
    <lineage>
        <taxon>Bacteria</taxon>
        <taxon>Bacillati</taxon>
        <taxon>Bacillota</taxon>
        <taxon>Clostridia</taxon>
        <taxon>Eubacteriales</taxon>
        <taxon>Oscillospiraceae</taxon>
        <taxon>Ruminiclostridium</taxon>
    </lineage>
</organism>
<feature type="transmembrane region" description="Helical" evidence="8">
    <location>
        <begin position="58"/>
        <end position="77"/>
    </location>
</feature>
<dbReference type="Proteomes" id="UP000014155">
    <property type="component" value="Unassembled WGS sequence"/>
</dbReference>
<proteinExistence type="predicted"/>
<dbReference type="RefSeq" id="WP_004623031.1">
    <property type="nucleotide sequence ID" value="NZ_AORV01000007.1"/>
</dbReference>
<dbReference type="PANTHER" id="PTHR32196">
    <property type="entry name" value="ABC TRANSPORTER PERMEASE PROTEIN YPHD-RELATED-RELATED"/>
    <property type="match status" value="1"/>
</dbReference>
<evidence type="ECO:0000256" key="7">
    <source>
        <dbReference type="ARBA" id="ARBA00023136"/>
    </source>
</evidence>
<dbReference type="PANTHER" id="PTHR32196:SF21">
    <property type="entry name" value="ABC TRANSPORTER PERMEASE PROTEIN YPHD-RELATED"/>
    <property type="match status" value="1"/>
</dbReference>
<evidence type="ECO:0000313" key="9">
    <source>
        <dbReference type="EMBL" id="EMS74098.1"/>
    </source>
</evidence>
<keyword evidence="2" id="KW-0813">Transport</keyword>
<keyword evidence="6 8" id="KW-1133">Transmembrane helix</keyword>
<feature type="transmembrane region" description="Helical" evidence="8">
    <location>
        <begin position="178"/>
        <end position="199"/>
    </location>
</feature>
<protein>
    <submittedName>
        <fullName evidence="9">Uncharacterized protein</fullName>
    </submittedName>
</protein>
<dbReference type="InterPro" id="IPR001851">
    <property type="entry name" value="ABC_transp_permease"/>
</dbReference>
<feature type="transmembrane region" description="Helical" evidence="8">
    <location>
        <begin position="108"/>
        <end position="127"/>
    </location>
</feature>
<reference evidence="9 10" key="1">
    <citation type="journal article" date="2013" name="Genome Announc.">
        <title>Draft Genome Sequence of the Cellulolytic, Mesophilic, Anaerobic Bacterium Clostridium termitidis Strain CT1112 (DSM 5398).</title>
        <authorList>
            <person name="Lal S."/>
            <person name="Ramachandran U."/>
            <person name="Zhang X."/>
            <person name="Munir R."/>
            <person name="Sparling R."/>
            <person name="Levin D.B."/>
        </authorList>
    </citation>
    <scope>NUCLEOTIDE SEQUENCE [LARGE SCALE GENOMIC DNA]</scope>
    <source>
        <strain evidence="9 10">CT1112</strain>
    </source>
</reference>
<dbReference type="EMBL" id="AORV01000007">
    <property type="protein sequence ID" value="EMS74098.1"/>
    <property type="molecule type" value="Genomic_DNA"/>
</dbReference>
<dbReference type="GO" id="GO:0022857">
    <property type="term" value="F:transmembrane transporter activity"/>
    <property type="evidence" value="ECO:0007669"/>
    <property type="project" value="InterPro"/>
</dbReference>
<keyword evidence="7 8" id="KW-0472">Membrane</keyword>
<comment type="subcellular location">
    <subcellularLocation>
        <location evidence="1">Cell membrane</location>
        <topology evidence="1">Multi-pass membrane protein</topology>
    </subcellularLocation>
</comment>
<sequence>MTKLQAQNLQNLNDNKEAGNTTQKLLSFLNKYMLFIILIGSIITFSILSPYFLTLKNFLALGLTISVIGIVCIGQTLCVLIRGFDLSVGFNAGFCGMVTAYLCANMRIPYIICLLLGLALGGLVGLVNGMLITKGKINPLITTLATGFVLTGGILIVSKGYSIIVDDTQFIFLGTTKILGIPLPIIIMILLFIVFNIILKHTVFGRWIYCMGGNPTAAKIAGINIQKLEMQVYALSGVMAAFGGILLASRMGSAQTSAGSTYSLDSVAASVLGGIALAGGEGKIFGTLGGVAIIGILQNGLVMLGVRQEYQSIATGLVLILAVLLQNMNNKKA</sequence>
<gene>
    <name evidence="9" type="ORF">CTER_4146</name>
</gene>